<reference evidence="2 3" key="1">
    <citation type="submission" date="2019-07" db="EMBL/GenBank/DDBJ databases">
        <title>New species of Amycolatopsis and Streptomyces.</title>
        <authorList>
            <person name="Duangmal K."/>
            <person name="Teo W.F.A."/>
            <person name="Lipun K."/>
        </authorList>
    </citation>
    <scope>NUCLEOTIDE SEQUENCE [LARGE SCALE GENOMIC DNA]</scope>
    <source>
        <strain evidence="2 3">NBRC 106415</strain>
    </source>
</reference>
<dbReference type="AlphaFoldDB" id="A0A5N8XGC7"/>
<accession>A0A5N8XGC7</accession>
<organism evidence="2 3">
    <name type="scientific">Streptomyces spongiae</name>
    <dbReference type="NCBI Taxonomy" id="565072"/>
    <lineage>
        <taxon>Bacteria</taxon>
        <taxon>Bacillati</taxon>
        <taxon>Actinomycetota</taxon>
        <taxon>Actinomycetes</taxon>
        <taxon>Kitasatosporales</taxon>
        <taxon>Streptomycetaceae</taxon>
        <taxon>Streptomyces</taxon>
    </lineage>
</organism>
<dbReference type="Proteomes" id="UP000400924">
    <property type="component" value="Unassembled WGS sequence"/>
</dbReference>
<dbReference type="InterPro" id="IPR029045">
    <property type="entry name" value="ClpP/crotonase-like_dom_sf"/>
</dbReference>
<dbReference type="Pfam" id="PF00378">
    <property type="entry name" value="ECH_1"/>
    <property type="match status" value="1"/>
</dbReference>
<dbReference type="GO" id="GO:0016853">
    <property type="term" value="F:isomerase activity"/>
    <property type="evidence" value="ECO:0007669"/>
    <property type="project" value="UniProtKB-KW"/>
</dbReference>
<dbReference type="SUPFAM" id="SSF52096">
    <property type="entry name" value="ClpP/crotonase"/>
    <property type="match status" value="1"/>
</dbReference>
<name>A0A5N8XGC7_9ACTN</name>
<comment type="caution">
    <text evidence="2">The sequence shown here is derived from an EMBL/GenBank/DDBJ whole genome shotgun (WGS) entry which is preliminary data.</text>
</comment>
<dbReference type="PROSITE" id="PS00166">
    <property type="entry name" value="ENOYL_COA_HYDRATASE"/>
    <property type="match status" value="1"/>
</dbReference>
<evidence type="ECO:0000313" key="2">
    <source>
        <dbReference type="EMBL" id="MPY58437.1"/>
    </source>
</evidence>
<protein>
    <submittedName>
        <fullName evidence="2">Enoyl-CoA hydratase/isomerase family protein</fullName>
    </submittedName>
</protein>
<dbReference type="InterPro" id="IPR018376">
    <property type="entry name" value="Enoyl-CoA_hyd/isom_CS"/>
</dbReference>
<dbReference type="CDD" id="cd06558">
    <property type="entry name" value="crotonase-like"/>
    <property type="match status" value="1"/>
</dbReference>
<keyword evidence="3" id="KW-1185">Reference proteome</keyword>
<dbReference type="RefSeq" id="WP_322724534.1">
    <property type="nucleotide sequence ID" value="NZ_VJZC01000085.1"/>
</dbReference>
<dbReference type="PANTHER" id="PTHR43459">
    <property type="entry name" value="ENOYL-COA HYDRATASE"/>
    <property type="match status" value="1"/>
</dbReference>
<dbReference type="InterPro" id="IPR001753">
    <property type="entry name" value="Enoyl-CoA_hydra/iso"/>
</dbReference>
<sequence>MSQPSAIHLERTTLQTARITFANPPVNLMVPEAVVRLHEIVCGFDEDPDIQVVVFSSEVPDFFINHFDGAAAGDLPVPQHEDDPPVWTDMVMRLSKASYVSIAAIRGRTRGAGNELALACDLRYASREKAIFGQPEVGIGIVPGGGGAERLPRSIGRDRALEAILSSVDYDADVAERWGWVTRALPDAELDAFVDATVARLASFDRQALTTAKSMVNRATLPPDADLIASYSGFVDSLTNPGFLARAVALGTLIADKGLDVEYHLGEYVGLANQTS</sequence>
<gene>
    <name evidence="2" type="ORF">FNH08_15045</name>
</gene>
<dbReference type="PANTHER" id="PTHR43459:SF1">
    <property type="entry name" value="EG:BACN32G11.4 PROTEIN"/>
    <property type="match status" value="1"/>
</dbReference>
<evidence type="ECO:0000256" key="1">
    <source>
        <dbReference type="RuleBase" id="RU003707"/>
    </source>
</evidence>
<evidence type="ECO:0000313" key="3">
    <source>
        <dbReference type="Proteomes" id="UP000400924"/>
    </source>
</evidence>
<keyword evidence="2" id="KW-0413">Isomerase</keyword>
<comment type="similarity">
    <text evidence="1">Belongs to the enoyl-CoA hydratase/isomerase family.</text>
</comment>
<proteinExistence type="inferred from homology"/>
<dbReference type="EMBL" id="VJZC01000085">
    <property type="protein sequence ID" value="MPY58437.1"/>
    <property type="molecule type" value="Genomic_DNA"/>
</dbReference>
<dbReference type="Gene3D" id="3.90.226.10">
    <property type="entry name" value="2-enoyl-CoA Hydratase, Chain A, domain 1"/>
    <property type="match status" value="1"/>
</dbReference>